<dbReference type="Pfam" id="PF01344">
    <property type="entry name" value="Kelch_1"/>
    <property type="match status" value="1"/>
</dbReference>
<evidence type="ECO:0000313" key="4">
    <source>
        <dbReference type="Proteomes" id="UP000218231"/>
    </source>
</evidence>
<evidence type="ECO:0000313" key="3">
    <source>
        <dbReference type="EMBL" id="PAV80090.1"/>
    </source>
</evidence>
<proteinExistence type="predicted"/>
<reference evidence="3 4" key="1">
    <citation type="journal article" date="2017" name="Curr. Biol.">
        <title>Genome architecture and evolution of a unichromosomal asexual nematode.</title>
        <authorList>
            <person name="Fradin H."/>
            <person name="Zegar C."/>
            <person name="Gutwein M."/>
            <person name="Lucas J."/>
            <person name="Kovtun M."/>
            <person name="Corcoran D."/>
            <person name="Baugh L.R."/>
            <person name="Kiontke K."/>
            <person name="Gunsalus K."/>
            <person name="Fitch D.H."/>
            <person name="Piano F."/>
        </authorList>
    </citation>
    <scope>NUCLEOTIDE SEQUENCE [LARGE SCALE GENOMIC DNA]</scope>
    <source>
        <strain evidence="3">PF1309</strain>
    </source>
</reference>
<dbReference type="AlphaFoldDB" id="A0A2A2L1R9"/>
<evidence type="ECO:0008006" key="5">
    <source>
        <dbReference type="Google" id="ProtNLM"/>
    </source>
</evidence>
<dbReference type="EMBL" id="LIAE01007320">
    <property type="protein sequence ID" value="PAV80090.1"/>
    <property type="molecule type" value="Genomic_DNA"/>
</dbReference>
<evidence type="ECO:0000256" key="1">
    <source>
        <dbReference type="ARBA" id="ARBA00022441"/>
    </source>
</evidence>
<accession>A0A2A2L1R9</accession>
<dbReference type="STRING" id="2018661.A0A2A2L1R9"/>
<dbReference type="SMART" id="SM00612">
    <property type="entry name" value="Kelch"/>
    <property type="match status" value="4"/>
</dbReference>
<protein>
    <recommendedName>
        <fullName evidence="5">Kelch repeat protein</fullName>
    </recommendedName>
</protein>
<dbReference type="Proteomes" id="UP000218231">
    <property type="component" value="Unassembled WGS sequence"/>
</dbReference>
<feature type="compositionally biased region" description="Basic and acidic residues" evidence="2">
    <location>
        <begin position="16"/>
        <end position="31"/>
    </location>
</feature>
<dbReference type="Pfam" id="PF24681">
    <property type="entry name" value="Kelch_KLHDC2_KLHL20_DRC7"/>
    <property type="match status" value="1"/>
</dbReference>
<dbReference type="InterPro" id="IPR006652">
    <property type="entry name" value="Kelch_1"/>
</dbReference>
<dbReference type="SUPFAM" id="SSF117281">
    <property type="entry name" value="Kelch motif"/>
    <property type="match status" value="1"/>
</dbReference>
<name>A0A2A2L1R9_9BILA</name>
<dbReference type="InterPro" id="IPR015915">
    <property type="entry name" value="Kelch-typ_b-propeller"/>
</dbReference>
<dbReference type="PANTHER" id="PTHR45632:SF26">
    <property type="entry name" value="BTB DOMAIN-CONTAINING PROTEIN"/>
    <property type="match status" value="1"/>
</dbReference>
<dbReference type="SUPFAM" id="SSF50965">
    <property type="entry name" value="Galactose oxidase, central domain"/>
    <property type="match status" value="1"/>
</dbReference>
<dbReference type="PANTHER" id="PTHR45632">
    <property type="entry name" value="LD33804P"/>
    <property type="match status" value="1"/>
</dbReference>
<dbReference type="Gene3D" id="2.120.10.80">
    <property type="entry name" value="Kelch-type beta propeller"/>
    <property type="match status" value="1"/>
</dbReference>
<evidence type="ECO:0000256" key="2">
    <source>
        <dbReference type="SAM" id="MobiDB-lite"/>
    </source>
</evidence>
<dbReference type="OrthoDB" id="191037at2759"/>
<keyword evidence="4" id="KW-1185">Reference proteome</keyword>
<sequence>MSFFSSLSEMIGISGKDSESGPKEDVKKETTVGETSGEFAEFSAFDLILTNQFADFNIDYLNPTPTQTIVPIAIRKMDAIAPPLSIYSWNLESNVWTKLLDAAGSCHSAVVIHPEKVVILGGIRDNACLDTVTTFILKQSALETQLDVPMKIARTRTAATFFKNILTVVGGWAKHKYLTSMEIYDDKNRVWYACAEMNKPRANAQLIAFEDTLYVFGGYSGREYEAEFERYDEAANKWIVEGKMAEPTAGFAACAFDEYIVLAGGWNNGNNTLNTIWAYAPKRKLWCKPFGSLEKPRKSFSMIVTEINGEETMCAIGGYSDSWAPQSSYEYYDKTQGKWVVVNVDPQIPKQT</sequence>
<gene>
    <name evidence="3" type="ORF">WR25_08088</name>
</gene>
<feature type="region of interest" description="Disordered" evidence="2">
    <location>
        <begin position="13"/>
        <end position="32"/>
    </location>
</feature>
<organism evidence="3 4">
    <name type="scientific">Diploscapter pachys</name>
    <dbReference type="NCBI Taxonomy" id="2018661"/>
    <lineage>
        <taxon>Eukaryota</taxon>
        <taxon>Metazoa</taxon>
        <taxon>Ecdysozoa</taxon>
        <taxon>Nematoda</taxon>
        <taxon>Chromadorea</taxon>
        <taxon>Rhabditida</taxon>
        <taxon>Rhabditina</taxon>
        <taxon>Rhabditomorpha</taxon>
        <taxon>Rhabditoidea</taxon>
        <taxon>Rhabditidae</taxon>
        <taxon>Diploscapter</taxon>
    </lineage>
</organism>
<keyword evidence="1" id="KW-0880">Kelch repeat</keyword>
<comment type="caution">
    <text evidence="3">The sequence shown here is derived from an EMBL/GenBank/DDBJ whole genome shotgun (WGS) entry which is preliminary data.</text>
</comment>
<dbReference type="InterPro" id="IPR011043">
    <property type="entry name" value="Gal_Oxase/kelch_b-propeller"/>
</dbReference>